<dbReference type="PANTHER" id="PTHR34406">
    <property type="entry name" value="PROTEIN YCEI"/>
    <property type="match status" value="1"/>
</dbReference>
<proteinExistence type="predicted"/>
<dbReference type="InterPro" id="IPR036761">
    <property type="entry name" value="TTHA0802/YceI-like_sf"/>
</dbReference>
<accession>A0A5R9IN53</accession>
<dbReference type="OrthoDB" id="9793816at2"/>
<dbReference type="AlphaFoldDB" id="A0A5R9IN53"/>
<dbReference type="Pfam" id="PF04264">
    <property type="entry name" value="YceI"/>
    <property type="match status" value="1"/>
</dbReference>
<sequence length="224" mass="24391">MPTRLLIAITYIARLQPIMEKTMLNLNLKKTMLSFTLITALGTFGAIPAKAAWQSVEHASSLSFISIKKNAIAETHEFKNFEANVNDSGEVTVKIDLTSVNTGIDIRDNRMQEMLFETSKFSEAVLTATLPNGLLASLVPGEMKQFNLDGKLELHGQARMVTISCAVFMEAKDKLVVTSTQPTVIQAAEFSLLDGIKQLADIAGLDAIASAIPVSFVLTLEDMK</sequence>
<comment type="caution">
    <text evidence="2">The sequence shown here is derived from an EMBL/GenBank/DDBJ whole genome shotgun (WGS) entry which is preliminary data.</text>
</comment>
<dbReference type="EMBL" id="VCBC01000010">
    <property type="protein sequence ID" value="TLU64691.1"/>
    <property type="molecule type" value="Genomic_DNA"/>
</dbReference>
<dbReference type="SUPFAM" id="SSF101874">
    <property type="entry name" value="YceI-like"/>
    <property type="match status" value="1"/>
</dbReference>
<dbReference type="Proteomes" id="UP000307790">
    <property type="component" value="Unassembled WGS sequence"/>
</dbReference>
<dbReference type="PIRSF" id="PIRSF029811">
    <property type="entry name" value="UCP029811"/>
    <property type="match status" value="1"/>
</dbReference>
<dbReference type="InterPro" id="IPR027016">
    <property type="entry name" value="UCP029811"/>
</dbReference>
<protein>
    <submittedName>
        <fullName evidence="2">YceI family protein</fullName>
    </submittedName>
</protein>
<feature type="domain" description="Lipid/polyisoprenoid-binding YceI-like" evidence="1">
    <location>
        <begin position="52"/>
        <end position="221"/>
    </location>
</feature>
<keyword evidence="3" id="KW-1185">Reference proteome</keyword>
<gene>
    <name evidence="2" type="ORF">FE810_11455</name>
</gene>
<dbReference type="PANTHER" id="PTHR34406:SF1">
    <property type="entry name" value="PROTEIN YCEI"/>
    <property type="match status" value="1"/>
</dbReference>
<evidence type="ECO:0000313" key="3">
    <source>
        <dbReference type="Proteomes" id="UP000307790"/>
    </source>
</evidence>
<evidence type="ECO:0000259" key="1">
    <source>
        <dbReference type="SMART" id="SM00867"/>
    </source>
</evidence>
<name>A0A5R9IN53_9GAMM</name>
<reference evidence="2 3" key="1">
    <citation type="submission" date="2019-05" db="EMBL/GenBank/DDBJ databases">
        <title>Genome sequences of Thalassotalea litorea 1K03283.</title>
        <authorList>
            <person name="Zhang D."/>
        </authorList>
    </citation>
    <scope>NUCLEOTIDE SEQUENCE [LARGE SCALE GENOMIC DNA]</scope>
    <source>
        <strain evidence="2 3">MCCC 1K03283</strain>
    </source>
</reference>
<dbReference type="Gene3D" id="2.40.128.110">
    <property type="entry name" value="Lipid/polyisoprenoid-binding, YceI-like"/>
    <property type="match status" value="1"/>
</dbReference>
<dbReference type="SMART" id="SM00867">
    <property type="entry name" value="YceI"/>
    <property type="match status" value="1"/>
</dbReference>
<dbReference type="InterPro" id="IPR007372">
    <property type="entry name" value="Lipid/polyisoprenoid-bd_YceI"/>
</dbReference>
<evidence type="ECO:0000313" key="2">
    <source>
        <dbReference type="EMBL" id="TLU64691.1"/>
    </source>
</evidence>
<organism evidence="2 3">
    <name type="scientific">Thalassotalea litorea</name>
    <dbReference type="NCBI Taxonomy" id="2020715"/>
    <lineage>
        <taxon>Bacteria</taxon>
        <taxon>Pseudomonadati</taxon>
        <taxon>Pseudomonadota</taxon>
        <taxon>Gammaproteobacteria</taxon>
        <taxon>Alteromonadales</taxon>
        <taxon>Colwelliaceae</taxon>
        <taxon>Thalassotalea</taxon>
    </lineage>
</organism>